<reference evidence="3" key="1">
    <citation type="submission" date="2016-10" db="EMBL/GenBank/DDBJ databases">
        <authorList>
            <person name="Varghese N."/>
            <person name="Submissions S."/>
        </authorList>
    </citation>
    <scope>NUCLEOTIDE SEQUENCE [LARGE SCALE GENOMIC DNA]</scope>
    <source>
        <strain evidence="3">GAS369</strain>
    </source>
</reference>
<keyword evidence="3" id="KW-1185">Reference proteome</keyword>
<evidence type="ECO:0000313" key="3">
    <source>
        <dbReference type="Proteomes" id="UP000243904"/>
    </source>
</evidence>
<protein>
    <submittedName>
        <fullName evidence="2">Uncharacterized protein</fullName>
    </submittedName>
</protein>
<evidence type="ECO:0000256" key="1">
    <source>
        <dbReference type="SAM" id="MobiDB-lite"/>
    </source>
</evidence>
<dbReference type="AlphaFoldDB" id="A0A1H1ZKU2"/>
<proteinExistence type="predicted"/>
<organism evidence="2 3">
    <name type="scientific">Bradyrhizobium canariense</name>
    <dbReference type="NCBI Taxonomy" id="255045"/>
    <lineage>
        <taxon>Bacteria</taxon>
        <taxon>Pseudomonadati</taxon>
        <taxon>Pseudomonadota</taxon>
        <taxon>Alphaproteobacteria</taxon>
        <taxon>Hyphomicrobiales</taxon>
        <taxon>Nitrobacteraceae</taxon>
        <taxon>Bradyrhizobium</taxon>
    </lineage>
</organism>
<feature type="compositionally biased region" description="Basic residues" evidence="1">
    <location>
        <begin position="25"/>
        <end position="36"/>
    </location>
</feature>
<feature type="compositionally biased region" description="Basic and acidic residues" evidence="1">
    <location>
        <begin position="7"/>
        <end position="23"/>
    </location>
</feature>
<sequence length="188" mass="20541">MPRRWHQIGDDASHHTDDGDNKARSPGRARNKPLKPLRRECRRAPVHLWRLTRVLSTFAHGAAGAAAHPAFPAPSLPSWVFWANASCNPGAIRAAGRLACIFSSLKFESTICMGVRSKQSNGRYRRNGSALPLPLWERAGVRGPGLSLGLNPSPGSHLRCNPTSPTRGEVIEPAARAARLRRAPSRLR</sequence>
<accession>A0A1H1ZKU2</accession>
<feature type="region of interest" description="Disordered" evidence="1">
    <location>
        <begin position="1"/>
        <end position="37"/>
    </location>
</feature>
<dbReference type="EMBL" id="LT629750">
    <property type="protein sequence ID" value="SDT34405.1"/>
    <property type="molecule type" value="Genomic_DNA"/>
</dbReference>
<evidence type="ECO:0000313" key="2">
    <source>
        <dbReference type="EMBL" id="SDT34405.1"/>
    </source>
</evidence>
<name>A0A1H1ZKU2_9BRAD</name>
<gene>
    <name evidence="2" type="ORF">SAMN05444158_5518</name>
</gene>
<dbReference type="Proteomes" id="UP000243904">
    <property type="component" value="Chromosome I"/>
</dbReference>